<evidence type="ECO:0000256" key="1">
    <source>
        <dbReference type="HAMAP-Rule" id="MF_01411"/>
    </source>
</evidence>
<comment type="subunit">
    <text evidence="1">Component of the lipopolysaccharide transport and assembly complex.</text>
</comment>
<dbReference type="AlphaFoldDB" id="A0A6M4AZZ6"/>
<dbReference type="GO" id="GO:1990351">
    <property type="term" value="C:transporter complex"/>
    <property type="evidence" value="ECO:0007669"/>
    <property type="project" value="TreeGrafter"/>
</dbReference>
<accession>A0A6M4AZZ6</accession>
<gene>
    <name evidence="1" type="primary">lptD</name>
    <name evidence="4" type="ORF">GV829_09575</name>
</gene>
<dbReference type="EMBL" id="CP053015">
    <property type="protein sequence ID" value="QJQ33689.1"/>
    <property type="molecule type" value="Genomic_DNA"/>
</dbReference>
<evidence type="ECO:0000259" key="3">
    <source>
        <dbReference type="Pfam" id="PF04453"/>
    </source>
</evidence>
<name>A0A6M4AZZ6_9SPHN</name>
<dbReference type="PANTHER" id="PTHR30189">
    <property type="entry name" value="LPS-ASSEMBLY PROTEIN"/>
    <property type="match status" value="1"/>
</dbReference>
<dbReference type="HAMAP" id="MF_01411">
    <property type="entry name" value="LPS_assembly_LptD"/>
    <property type="match status" value="1"/>
</dbReference>
<keyword evidence="1" id="KW-0998">Cell outer membrane</keyword>
<dbReference type="Gene3D" id="2.60.450.10">
    <property type="entry name" value="Lipopolysaccharide (LPS) transport protein A like domain"/>
    <property type="match status" value="1"/>
</dbReference>
<organism evidence="4 5">
    <name type="scientific">Sphingomonas lacunae</name>
    <dbReference type="NCBI Taxonomy" id="2698828"/>
    <lineage>
        <taxon>Bacteria</taxon>
        <taxon>Pseudomonadati</taxon>
        <taxon>Pseudomonadota</taxon>
        <taxon>Alphaproteobacteria</taxon>
        <taxon>Sphingomonadales</taxon>
        <taxon>Sphingomonadaceae</taxon>
        <taxon>Sphingomonas</taxon>
    </lineage>
</organism>
<evidence type="ECO:0000256" key="2">
    <source>
        <dbReference type="SAM" id="MobiDB-lite"/>
    </source>
</evidence>
<dbReference type="InterPro" id="IPR050218">
    <property type="entry name" value="LptD"/>
</dbReference>
<keyword evidence="1" id="KW-0732">Signal</keyword>
<dbReference type="InterPro" id="IPR020889">
    <property type="entry name" value="LipoPS_assembly_LptD"/>
</dbReference>
<comment type="function">
    <text evidence="1">Involved in the assembly of lipopolysaccharide (LPS) at the surface of the outer membrane.</text>
</comment>
<dbReference type="Proteomes" id="UP000503018">
    <property type="component" value="Chromosome"/>
</dbReference>
<evidence type="ECO:0000313" key="4">
    <source>
        <dbReference type="EMBL" id="QJQ33689.1"/>
    </source>
</evidence>
<sequence>MSPAPTRLSGCLRRRPGRLERHVSAWALALGLIGMPAWAGAQQAEAEAQPQQLADAPPQSESGSIDFAADEVRYDNEADVITAEGNVQLEREAWRLRADQVVWDRRSGRVTASGNVALTSPQGDTAYGDSVELTDTLRDGAVANLLVVFDGGGRLVAQRGVRLANGDMELERAAYSPCAVEDDNGCPKEPSWQVRAVRVSYDRVNDRIRYRGARVELFGLPLVPLPGLSHPASNRAGSGFLVPDFRVDRVNGVEIEIPWYWRINSSHDLMISPHFYSGAAPMAEAWLRGLSARGGWQVHGYATYSERVSVSGAPTTAGQDAFRGYIDATGGFQFDPRWSLSASARVTTDRTFLRRYDISRDDRLRSTFSLNRNGGSSYLTIAGWAVQSLRVGDSQGQQAIALPAIDFRQRIADPWAGGLFLLQANSLALTRTSGQDTQRLFGSAQWDWRRLTPMGQVIQLTALGRGDIYHSDNITATSVPSYRGDDGWQARAFAAAAIDVSWPLVGTFAGGNQRLTPRVQIVAASPVDNVSIPNEDSRAFELEDGNIFAINRFPGHDRFEDGGRITYGVEWAFNRPGFAITSEVAQSYRLSNQGSLFPDGTGLTDRTSDIVGRTTVALRNVIRLTHRFRLDKDSGAVRRNEIDATVGTRRTYAEIGYLRLNRDIATLGEDLRDREEVRVGGRIGFARYWSLFGSAIIDLTDKAEDPASSADGFTPIRHRLGVAYDDDCVSIGLTWRRDYQDTGDARRGNTFLLRLAFRNLGV</sequence>
<comment type="subcellular location">
    <subcellularLocation>
        <location evidence="1">Cell outer membrane</location>
    </subcellularLocation>
</comment>
<dbReference type="GO" id="GO:0015920">
    <property type="term" value="P:lipopolysaccharide transport"/>
    <property type="evidence" value="ECO:0007669"/>
    <property type="project" value="InterPro"/>
</dbReference>
<dbReference type="GO" id="GO:0009279">
    <property type="term" value="C:cell outer membrane"/>
    <property type="evidence" value="ECO:0007669"/>
    <property type="project" value="UniProtKB-SubCell"/>
</dbReference>
<keyword evidence="5" id="KW-1185">Reference proteome</keyword>
<dbReference type="GO" id="GO:0043165">
    <property type="term" value="P:Gram-negative-bacterium-type cell outer membrane assembly"/>
    <property type="evidence" value="ECO:0007669"/>
    <property type="project" value="UniProtKB-UniRule"/>
</dbReference>
<comment type="similarity">
    <text evidence="1">Belongs to the LptD family.</text>
</comment>
<feature type="compositionally biased region" description="Low complexity" evidence="2">
    <location>
        <begin position="43"/>
        <end position="59"/>
    </location>
</feature>
<dbReference type="Pfam" id="PF04453">
    <property type="entry name" value="LptD"/>
    <property type="match status" value="1"/>
</dbReference>
<dbReference type="PANTHER" id="PTHR30189:SF1">
    <property type="entry name" value="LPS-ASSEMBLY PROTEIN LPTD"/>
    <property type="match status" value="1"/>
</dbReference>
<feature type="domain" description="LptD C-terminal" evidence="3">
    <location>
        <begin position="322"/>
        <end position="689"/>
    </location>
</feature>
<evidence type="ECO:0000313" key="5">
    <source>
        <dbReference type="Proteomes" id="UP000503018"/>
    </source>
</evidence>
<proteinExistence type="inferred from homology"/>
<keyword evidence="1" id="KW-0472">Membrane</keyword>
<dbReference type="KEGG" id="slan:GV829_09575"/>
<dbReference type="InterPro" id="IPR007543">
    <property type="entry name" value="LptD_C"/>
</dbReference>
<reference evidence="4 5" key="1">
    <citation type="submission" date="2020-01" db="EMBL/GenBank/DDBJ databases">
        <title>Sphingomonas sp. strain CSW-10.</title>
        <authorList>
            <person name="Chen W.-M."/>
        </authorList>
    </citation>
    <scope>NUCLEOTIDE SEQUENCE [LARGE SCALE GENOMIC DNA]</scope>
    <source>
        <strain evidence="4 5">CSW-10</strain>
    </source>
</reference>
<feature type="region of interest" description="Disordered" evidence="2">
    <location>
        <begin position="43"/>
        <end position="62"/>
    </location>
</feature>
<comment type="caution">
    <text evidence="1">Lacks conserved residue(s) required for the propagation of feature annotation.</text>
</comment>
<protein>
    <recommendedName>
        <fullName evidence="1">LPS-assembly protein LptD</fullName>
    </recommendedName>
</protein>